<protein>
    <submittedName>
        <fullName evidence="1">Uncharacterized protein</fullName>
    </submittedName>
</protein>
<proteinExistence type="predicted"/>
<evidence type="ECO:0000313" key="2">
    <source>
        <dbReference type="Proteomes" id="UP000018211"/>
    </source>
</evidence>
<reference evidence="1 2" key="1">
    <citation type="journal article" date="2013" name="ISME J.">
        <title>Comparative genomics of pathogenic lineages of Vibrio nigripulchritudo identifies virulence-associated traits.</title>
        <authorList>
            <person name="Goudenege D."/>
            <person name="Labreuche Y."/>
            <person name="Krin E."/>
            <person name="Ansquer D."/>
            <person name="Mangenot S."/>
            <person name="Calteau A."/>
            <person name="Medigue C."/>
            <person name="Mazel D."/>
            <person name="Polz M.F."/>
            <person name="Le Roux F."/>
        </authorList>
    </citation>
    <scope>NUCLEOTIDE SEQUENCE [LARGE SCALE GENOMIC DNA]</scope>
    <source>
        <strain evidence="1 2">SOn1</strain>
    </source>
</reference>
<dbReference type="AlphaFoldDB" id="A0AAV2VPV9"/>
<dbReference type="Proteomes" id="UP000018211">
    <property type="component" value="Unassembled WGS sequence"/>
</dbReference>
<gene>
    <name evidence="1" type="ORF">VIBNISOn1_1840094</name>
</gene>
<evidence type="ECO:0000313" key="1">
    <source>
        <dbReference type="EMBL" id="CCO46711.1"/>
    </source>
</evidence>
<comment type="caution">
    <text evidence="1">The sequence shown here is derived from an EMBL/GenBank/DDBJ whole genome shotgun (WGS) entry which is preliminary data.</text>
</comment>
<name>A0AAV2VPV9_9VIBR</name>
<sequence length="68" mass="7405">MTSIAYEQGKKAAKMGIALEDSAITSLHPDSERHSQFLAGFEDNVNQDDIDCACDDLGSICCVCEDDY</sequence>
<accession>A0AAV2VPV9</accession>
<organism evidence="1 2">
    <name type="scientific">Vibrio nigripulchritudo SOn1</name>
    <dbReference type="NCBI Taxonomy" id="1238450"/>
    <lineage>
        <taxon>Bacteria</taxon>
        <taxon>Pseudomonadati</taxon>
        <taxon>Pseudomonadota</taxon>
        <taxon>Gammaproteobacteria</taxon>
        <taxon>Vibrionales</taxon>
        <taxon>Vibrionaceae</taxon>
        <taxon>Vibrio</taxon>
    </lineage>
</organism>
<dbReference type="RefSeq" id="WP_022611769.1">
    <property type="nucleotide sequence ID" value="NZ_LK391965.1"/>
</dbReference>
<dbReference type="EMBL" id="CAOF01000095">
    <property type="protein sequence ID" value="CCO46711.1"/>
    <property type="molecule type" value="Genomic_DNA"/>
</dbReference>